<protein>
    <recommendedName>
        <fullName evidence="3">F-box domain-containing protein</fullName>
    </recommendedName>
</protein>
<accession>A0AAV9XIG7</accession>
<evidence type="ECO:0008006" key="3">
    <source>
        <dbReference type="Google" id="ProtNLM"/>
    </source>
</evidence>
<comment type="caution">
    <text evidence="1">The sequence shown here is derived from an EMBL/GenBank/DDBJ whole genome shotgun (WGS) entry which is preliminary data.</text>
</comment>
<evidence type="ECO:0000313" key="2">
    <source>
        <dbReference type="Proteomes" id="UP001365542"/>
    </source>
</evidence>
<dbReference type="AlphaFoldDB" id="A0AAV9XIG7"/>
<gene>
    <name evidence="1" type="ORF">TWF694_007660</name>
</gene>
<sequence>MAPRNVLKDAPPEVLANILKYFKHSKKFLAELSVINKDIREIATPILYNTIILQYDPLHPPMKHIKSLSDNSNAALQFVRHFGIQGTMGLNEIPPLINVDRPGHIVDVTLEISNSLVELLNFSVLEILRTFRRGQLQSFVWNIDLKIDKSITELLVEEQAQITGLWLSNLAENDFDTRLALEGSLTQNLPFCQNLHLTGVKLLSHVKNIALLFVNILPRLNSFAFHPETDFLEDIRNHLEIRDDTTSISTGTSISDFSSNTATSTSPQLDRALSRLISRLEIDTFGRVNRASRLRYLSLLNATDQWFQFGKRFNEIIDISGLTTLKLYECRDFDNTMNQLINSRDPLRIKEKLQNL</sequence>
<proteinExistence type="predicted"/>
<name>A0AAV9XIG7_9PEZI</name>
<reference evidence="1 2" key="1">
    <citation type="submission" date="2019-10" db="EMBL/GenBank/DDBJ databases">
        <authorList>
            <person name="Palmer J.M."/>
        </authorList>
    </citation>
    <scope>NUCLEOTIDE SEQUENCE [LARGE SCALE GENOMIC DNA]</scope>
    <source>
        <strain evidence="1 2">TWF694</strain>
    </source>
</reference>
<dbReference type="Proteomes" id="UP001365542">
    <property type="component" value="Unassembled WGS sequence"/>
</dbReference>
<keyword evidence="2" id="KW-1185">Reference proteome</keyword>
<dbReference type="EMBL" id="JAVHJO010000003">
    <property type="protein sequence ID" value="KAK6541883.1"/>
    <property type="molecule type" value="Genomic_DNA"/>
</dbReference>
<evidence type="ECO:0000313" key="1">
    <source>
        <dbReference type="EMBL" id="KAK6541883.1"/>
    </source>
</evidence>
<organism evidence="1 2">
    <name type="scientific">Orbilia ellipsospora</name>
    <dbReference type="NCBI Taxonomy" id="2528407"/>
    <lineage>
        <taxon>Eukaryota</taxon>
        <taxon>Fungi</taxon>
        <taxon>Dikarya</taxon>
        <taxon>Ascomycota</taxon>
        <taxon>Pezizomycotina</taxon>
        <taxon>Orbiliomycetes</taxon>
        <taxon>Orbiliales</taxon>
        <taxon>Orbiliaceae</taxon>
        <taxon>Orbilia</taxon>
    </lineage>
</organism>